<name>A0ABD3B1A1_9GENT</name>
<sequence>MLPDFLALEEGSTTNPLSYFESGTGTDDQSCINFTRLEHHNDHRVASKMHGVSINLIETAEQQHLNFLHTPTLQSLVKSYDDESTAKDSRDWNYQCYTISFEKNDKVVYPSTNFITSARAATTNRKRIRWTQNLHSQFIECVNRLGGAKSSETITDTCSMAELDPKMGMEMVEALRLQLEVQRHLYEQLECQRKLQLQIEEQAKQLKKMFDSREEKLPI</sequence>
<evidence type="ECO:0000313" key="2">
    <source>
        <dbReference type="EMBL" id="KAL3537300.1"/>
    </source>
</evidence>
<feature type="domain" description="MYB-CC type transcription factor LHEQLE-containing" evidence="1">
    <location>
        <begin position="169"/>
        <end position="213"/>
    </location>
</feature>
<dbReference type="EMBL" id="JBJUIK010000001">
    <property type="protein sequence ID" value="KAL3537300.1"/>
    <property type="molecule type" value="Genomic_DNA"/>
</dbReference>
<gene>
    <name evidence="2" type="ORF">ACH5RR_000666</name>
</gene>
<dbReference type="Proteomes" id="UP001630127">
    <property type="component" value="Unassembled WGS sequence"/>
</dbReference>
<proteinExistence type="predicted"/>
<accession>A0ABD3B1A1</accession>
<protein>
    <recommendedName>
        <fullName evidence="1">MYB-CC type transcription factor LHEQLE-containing domain-containing protein</fullName>
    </recommendedName>
</protein>
<evidence type="ECO:0000313" key="3">
    <source>
        <dbReference type="Proteomes" id="UP001630127"/>
    </source>
</evidence>
<comment type="caution">
    <text evidence="2">The sequence shown here is derived from an EMBL/GenBank/DDBJ whole genome shotgun (WGS) entry which is preliminary data.</text>
</comment>
<dbReference type="Pfam" id="PF14379">
    <property type="entry name" value="Myb_CC_LHEQLE"/>
    <property type="match status" value="1"/>
</dbReference>
<reference evidence="2 3" key="1">
    <citation type="submission" date="2024-11" db="EMBL/GenBank/DDBJ databases">
        <title>A near-complete genome assembly of Cinchona calisaya.</title>
        <authorList>
            <person name="Lian D.C."/>
            <person name="Zhao X.W."/>
            <person name="Wei L."/>
        </authorList>
    </citation>
    <scope>NUCLEOTIDE SEQUENCE [LARGE SCALE GENOMIC DNA]</scope>
    <source>
        <tissue evidence="2">Nenye</tissue>
    </source>
</reference>
<dbReference type="InterPro" id="IPR025756">
    <property type="entry name" value="Myb_CC_LHEQLE"/>
</dbReference>
<keyword evidence="3" id="KW-1185">Reference proteome</keyword>
<dbReference type="PANTHER" id="PTHR31499:SF85">
    <property type="entry name" value="TRANSCRIPTION FACTOR MYB-RELATED FAMILY"/>
    <property type="match status" value="1"/>
</dbReference>
<dbReference type="InterPro" id="IPR046955">
    <property type="entry name" value="PHR1-like"/>
</dbReference>
<dbReference type="PANTHER" id="PTHR31499">
    <property type="entry name" value="MYB FAMILY TRANSCRIPTION FACTOR PHL11"/>
    <property type="match status" value="1"/>
</dbReference>
<dbReference type="AlphaFoldDB" id="A0ABD3B1A1"/>
<dbReference type="Gene3D" id="1.10.10.60">
    <property type="entry name" value="Homeodomain-like"/>
    <property type="match status" value="1"/>
</dbReference>
<evidence type="ECO:0000259" key="1">
    <source>
        <dbReference type="Pfam" id="PF14379"/>
    </source>
</evidence>
<organism evidence="2 3">
    <name type="scientific">Cinchona calisaya</name>
    <dbReference type="NCBI Taxonomy" id="153742"/>
    <lineage>
        <taxon>Eukaryota</taxon>
        <taxon>Viridiplantae</taxon>
        <taxon>Streptophyta</taxon>
        <taxon>Embryophyta</taxon>
        <taxon>Tracheophyta</taxon>
        <taxon>Spermatophyta</taxon>
        <taxon>Magnoliopsida</taxon>
        <taxon>eudicotyledons</taxon>
        <taxon>Gunneridae</taxon>
        <taxon>Pentapetalae</taxon>
        <taxon>asterids</taxon>
        <taxon>lamiids</taxon>
        <taxon>Gentianales</taxon>
        <taxon>Rubiaceae</taxon>
        <taxon>Cinchonoideae</taxon>
        <taxon>Cinchoneae</taxon>
        <taxon>Cinchona</taxon>
    </lineage>
</organism>